<proteinExistence type="inferred from homology"/>
<evidence type="ECO:0000256" key="6">
    <source>
        <dbReference type="ARBA" id="ARBA00022475"/>
    </source>
</evidence>
<evidence type="ECO:0000256" key="5">
    <source>
        <dbReference type="ARBA" id="ARBA00022448"/>
    </source>
</evidence>
<reference evidence="14 15" key="1">
    <citation type="submission" date="2020-05" db="EMBL/GenBank/DDBJ databases">
        <title>Complete closed genome sequence of Defluviicoccus vanus.</title>
        <authorList>
            <person name="Bessarab I."/>
            <person name="Arumugam K."/>
            <person name="Maszenan A.M."/>
            <person name="Seviour R.J."/>
            <person name="Williams R.B."/>
        </authorList>
    </citation>
    <scope>NUCLEOTIDE SEQUENCE [LARGE SCALE GENOMIC DNA]</scope>
    <source>
        <strain evidence="14 15">Ben 114</strain>
    </source>
</reference>
<keyword evidence="11 12" id="KW-0472">Membrane</keyword>
<feature type="transmembrane region" description="Helical" evidence="12">
    <location>
        <begin position="6"/>
        <end position="25"/>
    </location>
</feature>
<keyword evidence="5 12" id="KW-0813">Transport</keyword>
<evidence type="ECO:0000313" key="14">
    <source>
        <dbReference type="EMBL" id="QNT68243.1"/>
    </source>
</evidence>
<name>A0A7H1MXQ7_9PROT</name>
<dbReference type="Proteomes" id="UP000516369">
    <property type="component" value="Chromosome"/>
</dbReference>
<keyword evidence="10 12" id="KW-1133">Transmembrane helix</keyword>
<evidence type="ECO:0000256" key="12">
    <source>
        <dbReference type="RuleBase" id="RU363101"/>
    </source>
</evidence>
<organism evidence="14 15">
    <name type="scientific">Defluviicoccus vanus</name>
    <dbReference type="NCBI Taxonomy" id="111831"/>
    <lineage>
        <taxon>Bacteria</taxon>
        <taxon>Pseudomonadati</taxon>
        <taxon>Pseudomonadota</taxon>
        <taxon>Alphaproteobacteria</taxon>
        <taxon>Rhodospirillales</taxon>
        <taxon>Rhodospirillaceae</taxon>
        <taxon>Defluviicoccus</taxon>
    </lineage>
</organism>
<accession>A0A7H1MXQ7</accession>
<comment type="subcellular location">
    <subcellularLocation>
        <location evidence="2 12">Cell inner membrane</location>
        <topology evidence="2 12">Single-pass membrane protein</topology>
    </subcellularLocation>
</comment>
<keyword evidence="9 12" id="KW-0201">Cytochrome c-type biogenesis</keyword>
<dbReference type="NCBIfam" id="TIGR03141">
    <property type="entry name" value="cytochro_ccmD"/>
    <property type="match status" value="1"/>
</dbReference>
<evidence type="ECO:0000256" key="8">
    <source>
        <dbReference type="ARBA" id="ARBA00022692"/>
    </source>
</evidence>
<comment type="similarity">
    <text evidence="3 12">Belongs to the CcmD/CycX/HelD family.</text>
</comment>
<keyword evidence="8 12" id="KW-0812">Transmembrane</keyword>
<keyword evidence="15" id="KW-1185">Reference proteome</keyword>
<evidence type="ECO:0000256" key="7">
    <source>
        <dbReference type="ARBA" id="ARBA00022519"/>
    </source>
</evidence>
<dbReference type="Pfam" id="PF04995">
    <property type="entry name" value="CcmD"/>
    <property type="match status" value="1"/>
</dbReference>
<sequence>MGGYASFIWPAFGITVVVLVALAFTSRRALKHREMTLASLQSQTPRGKHPQPERSQTENSLQGNRRRGA</sequence>
<keyword evidence="6 12" id="KW-1003">Cell membrane</keyword>
<dbReference type="GO" id="GO:0015886">
    <property type="term" value="P:heme transport"/>
    <property type="evidence" value="ECO:0007669"/>
    <property type="project" value="InterPro"/>
</dbReference>
<evidence type="ECO:0000313" key="15">
    <source>
        <dbReference type="Proteomes" id="UP000516369"/>
    </source>
</evidence>
<evidence type="ECO:0000256" key="10">
    <source>
        <dbReference type="ARBA" id="ARBA00022989"/>
    </source>
</evidence>
<dbReference type="InterPro" id="IPR007078">
    <property type="entry name" value="Haem_export_protD_CcmD"/>
</dbReference>
<evidence type="ECO:0000256" key="11">
    <source>
        <dbReference type="ARBA" id="ARBA00023136"/>
    </source>
</evidence>
<dbReference type="RefSeq" id="WP_190261686.1">
    <property type="nucleotide sequence ID" value="NZ_CP053923.1"/>
</dbReference>
<protein>
    <recommendedName>
        <fullName evidence="4 12">Heme exporter protein D</fullName>
    </recommendedName>
</protein>
<keyword evidence="7 12" id="KW-0997">Cell inner membrane</keyword>
<evidence type="ECO:0000256" key="9">
    <source>
        <dbReference type="ARBA" id="ARBA00022748"/>
    </source>
</evidence>
<dbReference type="KEGG" id="dvn:HQ394_01250"/>
<evidence type="ECO:0000256" key="13">
    <source>
        <dbReference type="SAM" id="MobiDB-lite"/>
    </source>
</evidence>
<evidence type="ECO:0000256" key="1">
    <source>
        <dbReference type="ARBA" id="ARBA00002442"/>
    </source>
</evidence>
<dbReference type="EMBL" id="CP053923">
    <property type="protein sequence ID" value="QNT68243.1"/>
    <property type="molecule type" value="Genomic_DNA"/>
</dbReference>
<comment type="function">
    <text evidence="1 12">Required for the export of heme to the periplasm for the biogenesis of c-type cytochromes.</text>
</comment>
<dbReference type="GO" id="GO:0017004">
    <property type="term" value="P:cytochrome complex assembly"/>
    <property type="evidence" value="ECO:0007669"/>
    <property type="project" value="UniProtKB-KW"/>
</dbReference>
<feature type="region of interest" description="Disordered" evidence="13">
    <location>
        <begin position="37"/>
        <end position="69"/>
    </location>
</feature>
<dbReference type="GO" id="GO:0005886">
    <property type="term" value="C:plasma membrane"/>
    <property type="evidence" value="ECO:0007669"/>
    <property type="project" value="UniProtKB-SubCell"/>
</dbReference>
<evidence type="ECO:0000256" key="2">
    <source>
        <dbReference type="ARBA" id="ARBA00004377"/>
    </source>
</evidence>
<dbReference type="AlphaFoldDB" id="A0A7H1MXQ7"/>
<evidence type="ECO:0000256" key="4">
    <source>
        <dbReference type="ARBA" id="ARBA00016461"/>
    </source>
</evidence>
<evidence type="ECO:0000256" key="3">
    <source>
        <dbReference type="ARBA" id="ARBA00008741"/>
    </source>
</evidence>
<gene>
    <name evidence="14" type="primary">ccmD</name>
    <name evidence="14" type="ORF">HQ394_01250</name>
</gene>